<evidence type="ECO:0000259" key="10">
    <source>
        <dbReference type="PROSITE" id="PS51371"/>
    </source>
</evidence>
<evidence type="ECO:0000256" key="6">
    <source>
        <dbReference type="ARBA" id="ARBA00023136"/>
    </source>
</evidence>
<sequence length="381" mass="42545">MPLTEFIHLGITITPSDTSNVATKWDVIILIGSILLALGFSFLCSIAEAVLLSVTPSYIESLRNQQPRRAQRLRKLKLENVDRSLAAILTLNTIAHTVGAILSGAKATIVFGSAWFGLFSAIMTLMILFLSEIVPKTLGAVYWKQLVRPTALFVETLIWLLYPMVWLSEHLTQWVSGGKKAHVFSRDELISMTRIGEASGNMPKNESRILKNLFRLNTLTAQDIMTPRMVIASMPETETLAKALSTVSERPFSRIPIYQEDKDHISGFVLRDDVLMANARGQGETTLAEIRRDVLKVQDSILLTELFDIFLNERAHIAIVLDEYGGSKGLVTLEDLVETLIGMEIIDETDDVIDMRALARKRWKNRAKTMGLNTDESESGL</sequence>
<dbReference type="InterPro" id="IPR000644">
    <property type="entry name" value="CBS_dom"/>
</dbReference>
<evidence type="ECO:0000256" key="9">
    <source>
        <dbReference type="SAM" id="Phobius"/>
    </source>
</evidence>
<keyword evidence="5 7" id="KW-0129">CBS domain</keyword>
<feature type="transmembrane region" description="Helical" evidence="9">
    <location>
        <begin position="80"/>
        <end position="102"/>
    </location>
</feature>
<evidence type="ECO:0000256" key="1">
    <source>
        <dbReference type="ARBA" id="ARBA00004141"/>
    </source>
</evidence>
<protein>
    <submittedName>
        <fullName evidence="12">Hemolysin family protein</fullName>
    </submittedName>
</protein>
<feature type="transmembrane region" description="Helical" evidence="9">
    <location>
        <begin position="27"/>
        <end position="59"/>
    </location>
</feature>
<dbReference type="EMBL" id="JARXIC010000022">
    <property type="protein sequence ID" value="MDQ8195319.1"/>
    <property type="molecule type" value="Genomic_DNA"/>
</dbReference>
<evidence type="ECO:0000256" key="2">
    <source>
        <dbReference type="ARBA" id="ARBA00022692"/>
    </source>
</evidence>
<dbReference type="Proteomes" id="UP001243717">
    <property type="component" value="Unassembled WGS sequence"/>
</dbReference>
<feature type="domain" description="CBS" evidence="10">
    <location>
        <begin position="290"/>
        <end position="348"/>
    </location>
</feature>
<dbReference type="Pfam" id="PF01595">
    <property type="entry name" value="CNNM"/>
    <property type="match status" value="1"/>
</dbReference>
<keyword evidence="2 8" id="KW-0812">Transmembrane</keyword>
<keyword evidence="6 8" id="KW-0472">Membrane</keyword>
<dbReference type="Gene3D" id="3.10.580.10">
    <property type="entry name" value="CBS-domain"/>
    <property type="match status" value="1"/>
</dbReference>
<dbReference type="SUPFAM" id="SSF54631">
    <property type="entry name" value="CBS-domain pair"/>
    <property type="match status" value="1"/>
</dbReference>
<dbReference type="InterPro" id="IPR044751">
    <property type="entry name" value="Ion_transp-like_CBS"/>
</dbReference>
<accession>A0ABU1AKX5</accession>
<dbReference type="PANTHER" id="PTHR22777">
    <property type="entry name" value="HEMOLYSIN-RELATED"/>
    <property type="match status" value="1"/>
</dbReference>
<dbReference type="PANTHER" id="PTHR22777:SF4">
    <property type="entry name" value="UPF0053 PROTEIN SLL1254"/>
    <property type="match status" value="1"/>
</dbReference>
<feature type="transmembrane region" description="Helical" evidence="9">
    <location>
        <begin position="114"/>
        <end position="134"/>
    </location>
</feature>
<dbReference type="PROSITE" id="PS51846">
    <property type="entry name" value="CNNM"/>
    <property type="match status" value="1"/>
</dbReference>
<dbReference type="InterPro" id="IPR046342">
    <property type="entry name" value="CBS_dom_sf"/>
</dbReference>
<evidence type="ECO:0000256" key="5">
    <source>
        <dbReference type="ARBA" id="ARBA00023122"/>
    </source>
</evidence>
<reference evidence="12 13" key="1">
    <citation type="submission" date="2023-04" db="EMBL/GenBank/DDBJ databases">
        <title>A novel bacteria isolated from coastal sediment.</title>
        <authorList>
            <person name="Liu X.-J."/>
            <person name="Du Z.-J."/>
        </authorList>
    </citation>
    <scope>NUCLEOTIDE SEQUENCE [LARGE SCALE GENOMIC DNA]</scope>
    <source>
        <strain evidence="12 13">SDUM461004</strain>
    </source>
</reference>
<feature type="domain" description="CNNM transmembrane" evidence="11">
    <location>
        <begin position="23"/>
        <end position="206"/>
    </location>
</feature>
<dbReference type="PROSITE" id="PS51371">
    <property type="entry name" value="CBS"/>
    <property type="match status" value="2"/>
</dbReference>
<name>A0ABU1AKX5_9BACT</name>
<evidence type="ECO:0000256" key="4">
    <source>
        <dbReference type="ARBA" id="ARBA00022989"/>
    </source>
</evidence>
<keyword evidence="3" id="KW-0677">Repeat</keyword>
<gene>
    <name evidence="12" type="ORF">QEH59_12845</name>
</gene>
<evidence type="ECO:0000259" key="11">
    <source>
        <dbReference type="PROSITE" id="PS51846"/>
    </source>
</evidence>
<evidence type="ECO:0000313" key="12">
    <source>
        <dbReference type="EMBL" id="MDQ8195319.1"/>
    </source>
</evidence>
<evidence type="ECO:0000256" key="3">
    <source>
        <dbReference type="ARBA" id="ARBA00022737"/>
    </source>
</evidence>
<proteinExistence type="predicted"/>
<dbReference type="RefSeq" id="WP_308985775.1">
    <property type="nucleotide sequence ID" value="NZ_JARXIC010000022.1"/>
</dbReference>
<dbReference type="Pfam" id="PF00571">
    <property type="entry name" value="CBS"/>
    <property type="match status" value="2"/>
</dbReference>
<comment type="subcellular location">
    <subcellularLocation>
        <location evidence="1">Membrane</location>
        <topology evidence="1">Multi-pass membrane protein</topology>
    </subcellularLocation>
</comment>
<organism evidence="12 13">
    <name type="scientific">Thalassobacterium sedimentorum</name>
    <dbReference type="NCBI Taxonomy" id="3041258"/>
    <lineage>
        <taxon>Bacteria</taxon>
        <taxon>Pseudomonadati</taxon>
        <taxon>Verrucomicrobiota</taxon>
        <taxon>Opitutia</taxon>
        <taxon>Puniceicoccales</taxon>
        <taxon>Coraliomargaritaceae</taxon>
        <taxon>Thalassobacterium</taxon>
    </lineage>
</organism>
<dbReference type="InterPro" id="IPR002550">
    <property type="entry name" value="CNNM"/>
</dbReference>
<comment type="caution">
    <text evidence="12">The sequence shown here is derived from an EMBL/GenBank/DDBJ whole genome shotgun (WGS) entry which is preliminary data.</text>
</comment>
<feature type="domain" description="CBS" evidence="10">
    <location>
        <begin position="225"/>
        <end position="285"/>
    </location>
</feature>
<dbReference type="CDD" id="cd04590">
    <property type="entry name" value="CBS_pair_CorC_HlyC_assoc"/>
    <property type="match status" value="1"/>
</dbReference>
<evidence type="ECO:0000256" key="8">
    <source>
        <dbReference type="PROSITE-ProRule" id="PRU01193"/>
    </source>
</evidence>
<keyword evidence="13" id="KW-1185">Reference proteome</keyword>
<evidence type="ECO:0000313" key="13">
    <source>
        <dbReference type="Proteomes" id="UP001243717"/>
    </source>
</evidence>
<keyword evidence="4 8" id="KW-1133">Transmembrane helix</keyword>
<evidence type="ECO:0000256" key="7">
    <source>
        <dbReference type="PROSITE-ProRule" id="PRU00703"/>
    </source>
</evidence>